<dbReference type="EMBL" id="JOMO01000098">
    <property type="protein sequence ID" value="OUI79249.1"/>
    <property type="molecule type" value="Genomic_DNA"/>
</dbReference>
<keyword evidence="2" id="KW-0472">Membrane</keyword>
<keyword evidence="2" id="KW-0812">Transmembrane</keyword>
<keyword evidence="2" id="KW-1133">Transmembrane helix</keyword>
<feature type="region of interest" description="Disordered" evidence="1">
    <location>
        <begin position="70"/>
        <end position="115"/>
    </location>
</feature>
<feature type="compositionally biased region" description="Basic and acidic residues" evidence="1">
    <location>
        <begin position="106"/>
        <end position="115"/>
    </location>
</feature>
<feature type="transmembrane region" description="Helical" evidence="2">
    <location>
        <begin position="47"/>
        <end position="65"/>
    </location>
</feature>
<dbReference type="RefSeq" id="WP_086553266.1">
    <property type="nucleotide sequence ID" value="NZ_JOMO01000098.1"/>
</dbReference>
<name>A0A251ZX53_9PROT</name>
<evidence type="ECO:0000313" key="3">
    <source>
        <dbReference type="EMBL" id="OUI79249.1"/>
    </source>
</evidence>
<protein>
    <submittedName>
        <fullName evidence="3">Uncharacterized protein</fullName>
    </submittedName>
</protein>
<proteinExistence type="predicted"/>
<accession>A0A251ZX53</accession>
<sequence>MQAHPWAKKAAVITLSVAITLGLLFACLSLAGTAMQLLTGQHTPGPLARWGVSLTPCILVAVLYARWRGRRQQRKAPQTRGLRAAPMPAATAPQPHTAPTQPLTLADRRKALQNQ</sequence>
<feature type="transmembrane region" description="Helical" evidence="2">
    <location>
        <begin position="12"/>
        <end position="35"/>
    </location>
</feature>
<dbReference type="AlphaFoldDB" id="A0A251ZX53"/>
<reference evidence="3 4" key="1">
    <citation type="submission" date="2014-06" db="EMBL/GenBank/DDBJ databases">
        <authorList>
            <person name="Ju J."/>
            <person name="Zhang J."/>
        </authorList>
    </citation>
    <scope>NUCLEOTIDE SEQUENCE [LARGE SCALE GENOMIC DNA]</scope>
    <source>
        <strain evidence="3">DmW_045</strain>
    </source>
</reference>
<comment type="caution">
    <text evidence="3">The sequence shown here is derived from an EMBL/GenBank/DDBJ whole genome shotgun (WGS) entry which is preliminary data.</text>
</comment>
<evidence type="ECO:0000256" key="1">
    <source>
        <dbReference type="SAM" id="MobiDB-lite"/>
    </source>
</evidence>
<organism evidence="3 4">
    <name type="scientific">Acetobacter orientalis</name>
    <dbReference type="NCBI Taxonomy" id="146474"/>
    <lineage>
        <taxon>Bacteria</taxon>
        <taxon>Pseudomonadati</taxon>
        <taxon>Pseudomonadota</taxon>
        <taxon>Alphaproteobacteria</taxon>
        <taxon>Acetobacterales</taxon>
        <taxon>Acetobacteraceae</taxon>
        <taxon>Acetobacter</taxon>
    </lineage>
</organism>
<feature type="compositionally biased region" description="Low complexity" evidence="1">
    <location>
        <begin position="84"/>
        <end position="105"/>
    </location>
</feature>
<gene>
    <name evidence="3" type="ORF">HK12_00165</name>
</gene>
<evidence type="ECO:0000313" key="4">
    <source>
        <dbReference type="Proteomes" id="UP000194639"/>
    </source>
</evidence>
<evidence type="ECO:0000256" key="2">
    <source>
        <dbReference type="SAM" id="Phobius"/>
    </source>
</evidence>
<dbReference type="Proteomes" id="UP000194639">
    <property type="component" value="Unassembled WGS sequence"/>
</dbReference>